<dbReference type="SUPFAM" id="SSF50978">
    <property type="entry name" value="WD40 repeat-like"/>
    <property type="match status" value="1"/>
</dbReference>
<dbReference type="OrthoDB" id="10266330at2759"/>
<dbReference type="Gene3D" id="1.25.40.500">
    <property type="entry name" value="TFIID subunit TAF5, NTD2 domain"/>
    <property type="match status" value="1"/>
</dbReference>
<dbReference type="Gene3D" id="2.130.10.10">
    <property type="entry name" value="YVTN repeat-like/Quinoprotein amine dehydrogenase"/>
    <property type="match status" value="2"/>
</dbReference>
<feature type="repeat" description="WD" evidence="6">
    <location>
        <begin position="588"/>
        <end position="629"/>
    </location>
</feature>
<feature type="region of interest" description="Disordered" evidence="7">
    <location>
        <begin position="299"/>
        <end position="360"/>
    </location>
</feature>
<dbReference type="VEuPathDB" id="VectorBase:CPIJ008670"/>
<keyword evidence="3 6" id="KW-0853">WD repeat</keyword>
<feature type="compositionally biased region" description="Acidic residues" evidence="7">
    <location>
        <begin position="458"/>
        <end position="478"/>
    </location>
</feature>
<evidence type="ECO:0000259" key="9">
    <source>
        <dbReference type="Pfam" id="PF23414"/>
    </source>
</evidence>
<feature type="region of interest" description="Disordered" evidence="7">
    <location>
        <begin position="1"/>
        <end position="31"/>
    </location>
</feature>
<dbReference type="PANTHER" id="PTHR19879">
    <property type="entry name" value="TRANSCRIPTION INITIATION FACTOR TFIID"/>
    <property type="match status" value="1"/>
</dbReference>
<dbReference type="EMBL" id="DS232010">
    <property type="protein sequence ID" value="EDS31608.1"/>
    <property type="molecule type" value="Genomic_DNA"/>
</dbReference>
<keyword evidence="12" id="KW-1185">Reference proteome</keyword>
<evidence type="ECO:0000313" key="12">
    <source>
        <dbReference type="Proteomes" id="UP000002320"/>
    </source>
</evidence>
<dbReference type="VEuPathDB" id="VectorBase:CQUJHB007747"/>
<feature type="repeat" description="WD" evidence="6">
    <location>
        <begin position="395"/>
        <end position="436"/>
    </location>
</feature>
<feature type="repeat" description="WD" evidence="6">
    <location>
        <begin position="504"/>
        <end position="545"/>
    </location>
</feature>
<comment type="subcellular location">
    <subcellularLocation>
        <location evidence="1">Nucleus</location>
    </subcellularLocation>
</comment>
<dbReference type="InterPro" id="IPR020472">
    <property type="entry name" value="WD40_PAC1"/>
</dbReference>
<dbReference type="InParanoid" id="B0WNF4"/>
<protein>
    <submittedName>
        <fullName evidence="10 11">Wd-repeat protein</fullName>
    </submittedName>
</protein>
<dbReference type="CDD" id="cd00200">
    <property type="entry name" value="WD40"/>
    <property type="match status" value="1"/>
</dbReference>
<keyword evidence="4" id="KW-0677">Repeat</keyword>
<evidence type="ECO:0000313" key="10">
    <source>
        <dbReference type="EMBL" id="EDS31608.1"/>
    </source>
</evidence>
<sequence length="788" mass="87175">MAESKRSSTTTTSSASTTNSSASSSSKSSRKSKNDLIRSVVGSYLKQRNYMITDRFRRSDLILTQSTEQIVMNSAIRNEISKANSFLFSNVFCLNNNPAQVEQHFVKLCNYIKSQPEPIRRELSELVNPLLCHLYIEMLKGRDWRPAIEFLRKHAPLLGKVEPSVTPPGSSPLIMNQKINGTVEEQQQSGIPAATVQSSAIVYSPPATTSSTDCPQLDTFQQLVHKLSQITRIQDLENDELTLQFRSCQYEIRLCSASVVALRRYLAKYGHSLILQILRSWFCFETSDDKDFVDYSPDTATAKATGKRPRLSTSSNGLDGINDMDYDDDEDDGTGYLPALEDIPTKTEPPFPEEQPHDDISGLFRRISSAERLRKLRECTDKLAQYQLPMCIYQVENVDDRLTAVAIDGTSCHLASGFEDSSIMLWSVNRSTQIGRKPYAALRDRQCHWNVTACDSSFSEDEEAEEEGDGEEQQEDDEGGGRESDDPGEASGLRNFTETGGVTLRGHSNAVTDLLFSAHTPLLLSVSRDLTMRAWQASDYNCRAVYRGHNHPIWSVAESPTGLYLATGSRDTTARLWCTDREFPLQIYVGHTQDVDTVAFHPNGNYLATGSTDLTVRLWCVTSGKLFRIFTDCRQPVNRISFSPDGKYLAAAGEENRVRIFDLAAGSQLTELREHSSPVTCVTWSANSRHFVSAGADGTVRVWDALKMVSTSSSSSSSSSTAAANNSPNPAANGAHNHTNHSQKTPTSSGSSSSSSNNLLLAYSTGCRRIYRLHYNQLNGSLCCIGNS</sequence>
<comment type="similarity">
    <text evidence="2">Belongs to the WD repeat TAF5 family.</text>
</comment>
<dbReference type="Proteomes" id="UP000002320">
    <property type="component" value="Unassembled WGS sequence"/>
</dbReference>
<dbReference type="PROSITE" id="PS50082">
    <property type="entry name" value="WD_REPEATS_2"/>
    <property type="match status" value="6"/>
</dbReference>
<evidence type="ECO:0000256" key="1">
    <source>
        <dbReference type="ARBA" id="ARBA00004123"/>
    </source>
</evidence>
<evidence type="ECO:0000256" key="3">
    <source>
        <dbReference type="ARBA" id="ARBA00022574"/>
    </source>
</evidence>
<evidence type="ECO:0000259" key="8">
    <source>
        <dbReference type="Pfam" id="PF04494"/>
    </source>
</evidence>
<feature type="domain" description="TFIID subunit TAF5 NTD2" evidence="8">
    <location>
        <begin position="96"/>
        <end position="155"/>
    </location>
</feature>
<evidence type="ECO:0000313" key="11">
    <source>
        <dbReference type="EnsemblMetazoa" id="CPIJ008670-PA"/>
    </source>
</evidence>
<reference evidence="10" key="1">
    <citation type="submission" date="2007-03" db="EMBL/GenBank/DDBJ databases">
        <title>Annotation of Culex pipiens quinquefasciatus.</title>
        <authorList>
            <consortium name="The Broad Institute Genome Sequencing Platform"/>
            <person name="Atkinson P.W."/>
            <person name="Hemingway J."/>
            <person name="Christensen B.M."/>
            <person name="Higgs S."/>
            <person name="Kodira C."/>
            <person name="Hannick L."/>
            <person name="Megy K."/>
            <person name="O'Leary S."/>
            <person name="Pearson M."/>
            <person name="Haas B.J."/>
            <person name="Mauceli E."/>
            <person name="Wortman J.R."/>
            <person name="Lee N.H."/>
            <person name="Guigo R."/>
            <person name="Stanke M."/>
            <person name="Alvarado L."/>
            <person name="Amedeo P."/>
            <person name="Antoine C.H."/>
            <person name="Arensburger P."/>
            <person name="Bidwell S.L."/>
            <person name="Crawford M."/>
            <person name="Camaro F."/>
            <person name="Devon K."/>
            <person name="Engels R."/>
            <person name="Hammond M."/>
            <person name="Howarth C."/>
            <person name="Koehrsen M."/>
            <person name="Lawson D."/>
            <person name="Montgomery P."/>
            <person name="Nene V."/>
            <person name="Nusbaum C."/>
            <person name="Puiu D."/>
            <person name="Romero-Severson J."/>
            <person name="Severson D.W."/>
            <person name="Shumway M."/>
            <person name="Sisk P."/>
            <person name="Stolte C."/>
            <person name="Zeng Q."/>
            <person name="Eisenstadt E."/>
            <person name="Fraser-Liggett C."/>
            <person name="Strausberg R."/>
            <person name="Galagan J."/>
            <person name="Birren B."/>
            <person name="Collins F.H."/>
        </authorList>
    </citation>
    <scope>NUCLEOTIDE SEQUENCE [LARGE SCALE GENOMIC DNA]</scope>
    <source>
        <strain evidence="10">JHB</strain>
    </source>
</reference>
<feature type="region of interest" description="Disordered" evidence="7">
    <location>
        <begin position="458"/>
        <end position="501"/>
    </location>
</feature>
<dbReference type="SMART" id="SM00320">
    <property type="entry name" value="WD40"/>
    <property type="match status" value="6"/>
</dbReference>
<reference evidence="11" key="2">
    <citation type="submission" date="2020-05" db="UniProtKB">
        <authorList>
            <consortium name="EnsemblMetazoa"/>
        </authorList>
    </citation>
    <scope>IDENTIFICATION</scope>
    <source>
        <strain evidence="11">JHB</strain>
    </source>
</reference>
<dbReference type="eggNOG" id="KOG4155">
    <property type="taxonomic scope" value="Eukaryota"/>
</dbReference>
<dbReference type="InterPro" id="IPR036322">
    <property type="entry name" value="WD40_repeat_dom_sf"/>
</dbReference>
<name>B0WNF4_CULQU</name>
<feature type="repeat" description="WD" evidence="6">
    <location>
        <begin position="630"/>
        <end position="671"/>
    </location>
</feature>
<feature type="repeat" description="WD" evidence="6">
    <location>
        <begin position="672"/>
        <end position="704"/>
    </location>
</feature>
<dbReference type="SUPFAM" id="SSF160897">
    <property type="entry name" value="Taf5 N-terminal domain-like"/>
    <property type="match status" value="1"/>
</dbReference>
<dbReference type="KEGG" id="cqu:CpipJ_CPIJ008670"/>
<accession>B0WNF4</accession>
<dbReference type="AlphaFoldDB" id="B0WNF4"/>
<dbReference type="InterPro" id="IPR007582">
    <property type="entry name" value="TFIID_NTD2"/>
</dbReference>
<evidence type="ECO:0000256" key="4">
    <source>
        <dbReference type="ARBA" id="ARBA00022737"/>
    </source>
</evidence>
<dbReference type="InterPro" id="IPR037264">
    <property type="entry name" value="TFIID_NTD2_sf"/>
</dbReference>
<proteinExistence type="inferred from homology"/>
<feature type="region of interest" description="Disordered" evidence="7">
    <location>
        <begin position="712"/>
        <end position="756"/>
    </location>
</feature>
<dbReference type="PROSITE" id="PS50294">
    <property type="entry name" value="WD_REPEATS_REGION"/>
    <property type="match status" value="4"/>
</dbReference>
<dbReference type="HOGENOM" id="CLU_005884_1_0_1"/>
<evidence type="ECO:0000256" key="5">
    <source>
        <dbReference type="ARBA" id="ARBA00023242"/>
    </source>
</evidence>
<dbReference type="InterPro" id="IPR015943">
    <property type="entry name" value="WD40/YVTN_repeat-like_dom_sf"/>
</dbReference>
<dbReference type="OMA" id="IYRSHNY"/>
<dbReference type="FunCoup" id="B0WNF4">
    <property type="interactions" value="436"/>
</dbReference>
<organism>
    <name type="scientific">Culex quinquefasciatus</name>
    <name type="common">Southern house mosquito</name>
    <name type="synonym">Culex pungens</name>
    <dbReference type="NCBI Taxonomy" id="7176"/>
    <lineage>
        <taxon>Eukaryota</taxon>
        <taxon>Metazoa</taxon>
        <taxon>Ecdysozoa</taxon>
        <taxon>Arthropoda</taxon>
        <taxon>Hexapoda</taxon>
        <taxon>Insecta</taxon>
        <taxon>Pterygota</taxon>
        <taxon>Neoptera</taxon>
        <taxon>Endopterygota</taxon>
        <taxon>Diptera</taxon>
        <taxon>Nematocera</taxon>
        <taxon>Culicoidea</taxon>
        <taxon>Culicidae</taxon>
        <taxon>Culicinae</taxon>
        <taxon>Culicini</taxon>
        <taxon>Culex</taxon>
        <taxon>Culex</taxon>
    </lineage>
</organism>
<dbReference type="STRING" id="7176.B0WNF4"/>
<feature type="domain" description="TFIID subunit TAF5 NTD2" evidence="8">
    <location>
        <begin position="218"/>
        <end position="279"/>
    </location>
</feature>
<evidence type="ECO:0000256" key="7">
    <source>
        <dbReference type="SAM" id="MobiDB-lite"/>
    </source>
</evidence>
<dbReference type="Pfam" id="PF00400">
    <property type="entry name" value="WD40"/>
    <property type="match status" value="2"/>
</dbReference>
<dbReference type="EnsemblMetazoa" id="CPIJ008670-RA">
    <property type="protein sequence ID" value="CPIJ008670-PA"/>
    <property type="gene ID" value="CPIJ008670"/>
</dbReference>
<feature type="repeat" description="WD" evidence="6">
    <location>
        <begin position="546"/>
        <end position="577"/>
    </location>
</feature>
<dbReference type="GO" id="GO:0005634">
    <property type="term" value="C:nucleus"/>
    <property type="evidence" value="ECO:0007669"/>
    <property type="project" value="UniProtKB-SubCell"/>
</dbReference>
<evidence type="ECO:0000256" key="6">
    <source>
        <dbReference type="PROSITE-ProRule" id="PRU00221"/>
    </source>
</evidence>
<dbReference type="PANTHER" id="PTHR19879:SF5">
    <property type="entry name" value="WD REPEAT-CONTAINING PROTEIN 55 HOMOLOG"/>
    <property type="match status" value="1"/>
</dbReference>
<gene>
    <name evidence="11" type="primary">6040910</name>
    <name evidence="10" type="ORF">CpipJ_CPIJ008670</name>
</gene>
<dbReference type="InterPro" id="IPR001680">
    <property type="entry name" value="WD40_rpt"/>
</dbReference>
<dbReference type="InterPro" id="IPR055442">
    <property type="entry name" value="Beta-prop_EML-like_2nd"/>
</dbReference>
<dbReference type="Pfam" id="PF04494">
    <property type="entry name" value="TFIID_NTD2"/>
    <property type="match status" value="2"/>
</dbReference>
<evidence type="ECO:0000256" key="2">
    <source>
        <dbReference type="ARBA" id="ARBA00009435"/>
    </source>
</evidence>
<feature type="domain" description="EML-like second beta-propeller" evidence="9">
    <location>
        <begin position="553"/>
        <end position="772"/>
    </location>
</feature>
<keyword evidence="5" id="KW-0539">Nucleus</keyword>
<dbReference type="Pfam" id="PF23414">
    <property type="entry name" value="Beta-prop_EML_2"/>
    <property type="match status" value="1"/>
</dbReference>
<feature type="compositionally biased region" description="Low complexity" evidence="7">
    <location>
        <begin position="7"/>
        <end position="27"/>
    </location>
</feature>
<dbReference type="PRINTS" id="PR00320">
    <property type="entry name" value="GPROTEINBRPT"/>
</dbReference>
<feature type="compositionally biased region" description="Acidic residues" evidence="7">
    <location>
        <begin position="322"/>
        <end position="333"/>
    </location>
</feature>